<protein>
    <submittedName>
        <fullName evidence="1">Uncharacterized protein</fullName>
    </submittedName>
</protein>
<dbReference type="PANTHER" id="PTHR46704">
    <property type="entry name" value="CXC DOMAIN-CONTAINING PROTEIN-RELATED"/>
    <property type="match status" value="1"/>
</dbReference>
<dbReference type="PANTHER" id="PTHR46704:SF9">
    <property type="entry name" value="BHLH DOMAIN-CONTAINING PROTEIN"/>
    <property type="match status" value="1"/>
</dbReference>
<sequence>MIGVKNHVSYTIQCRFSDIYKKFTPKTWDPFLKCMDIWKDHPHTENGKTAIKFLHFQNCDLQSAFLPALPVPQEMLSEIYDATRIKWLRKPRCDSVSAFFLKGKVKALRHIQGDAESAKSLKMLGDSFTVDEVNFLAVEKFVYKLYGQMDATSVNDVRFDMFKKANRMESTMPPNNDALRQHILRANFQARICKLSLMKNQDLPSPSEHGWIFDDGHLAIHWMSLPPAPESIIELGNCSCKKKSANYQMQETVAVYPSAFHAQIYANARGVKTSVR</sequence>
<proteinExistence type="predicted"/>
<dbReference type="AlphaFoldDB" id="A0A2G8JWL9"/>
<organism evidence="1 2">
    <name type="scientific">Stichopus japonicus</name>
    <name type="common">Sea cucumber</name>
    <dbReference type="NCBI Taxonomy" id="307972"/>
    <lineage>
        <taxon>Eukaryota</taxon>
        <taxon>Metazoa</taxon>
        <taxon>Echinodermata</taxon>
        <taxon>Eleutherozoa</taxon>
        <taxon>Echinozoa</taxon>
        <taxon>Holothuroidea</taxon>
        <taxon>Aspidochirotacea</taxon>
        <taxon>Aspidochirotida</taxon>
        <taxon>Stichopodidae</taxon>
        <taxon>Apostichopus</taxon>
    </lineage>
</organism>
<dbReference type="Proteomes" id="UP000230750">
    <property type="component" value="Unassembled WGS sequence"/>
</dbReference>
<gene>
    <name evidence="1" type="ORF">BSL78_23013</name>
</gene>
<dbReference type="OrthoDB" id="5984512at2759"/>
<evidence type="ECO:0000313" key="1">
    <source>
        <dbReference type="EMBL" id="PIK40138.1"/>
    </source>
</evidence>
<evidence type="ECO:0000313" key="2">
    <source>
        <dbReference type="Proteomes" id="UP000230750"/>
    </source>
</evidence>
<comment type="caution">
    <text evidence="1">The sequence shown here is derived from an EMBL/GenBank/DDBJ whole genome shotgun (WGS) entry which is preliminary data.</text>
</comment>
<keyword evidence="2" id="KW-1185">Reference proteome</keyword>
<reference evidence="1 2" key="1">
    <citation type="journal article" date="2017" name="PLoS Biol.">
        <title>The sea cucumber genome provides insights into morphological evolution and visceral regeneration.</title>
        <authorList>
            <person name="Zhang X."/>
            <person name="Sun L."/>
            <person name="Yuan J."/>
            <person name="Sun Y."/>
            <person name="Gao Y."/>
            <person name="Zhang L."/>
            <person name="Li S."/>
            <person name="Dai H."/>
            <person name="Hamel J.F."/>
            <person name="Liu C."/>
            <person name="Yu Y."/>
            <person name="Liu S."/>
            <person name="Lin W."/>
            <person name="Guo K."/>
            <person name="Jin S."/>
            <person name="Xu P."/>
            <person name="Storey K.B."/>
            <person name="Huan P."/>
            <person name="Zhang T."/>
            <person name="Zhou Y."/>
            <person name="Zhang J."/>
            <person name="Lin C."/>
            <person name="Li X."/>
            <person name="Xing L."/>
            <person name="Huo D."/>
            <person name="Sun M."/>
            <person name="Wang L."/>
            <person name="Mercier A."/>
            <person name="Li F."/>
            <person name="Yang H."/>
            <person name="Xiang J."/>
        </authorList>
    </citation>
    <scope>NUCLEOTIDE SEQUENCE [LARGE SCALE GENOMIC DNA]</scope>
    <source>
        <strain evidence="1">Shaxun</strain>
        <tissue evidence="1">Muscle</tissue>
    </source>
</reference>
<accession>A0A2G8JWL9</accession>
<dbReference type="EMBL" id="MRZV01001159">
    <property type="protein sequence ID" value="PIK40138.1"/>
    <property type="molecule type" value="Genomic_DNA"/>
</dbReference>
<name>A0A2G8JWL9_STIJA</name>